<evidence type="ECO:0000313" key="2">
    <source>
        <dbReference type="EMBL" id="QJH93508.1"/>
    </source>
</evidence>
<evidence type="ECO:0000313" key="1">
    <source>
        <dbReference type="EMBL" id="QJA43940.1"/>
    </source>
</evidence>
<organism evidence="1">
    <name type="scientific">viral metagenome</name>
    <dbReference type="NCBI Taxonomy" id="1070528"/>
    <lineage>
        <taxon>unclassified sequences</taxon>
        <taxon>metagenomes</taxon>
        <taxon>organismal metagenomes</taxon>
    </lineage>
</organism>
<sequence>MRRLRDLKERASTLGVGDYVSSSQSKLAGALGQLERSPSQEAITKKLLAEAAVRRMIGSELRLFFGGKGLWTASGEVGEAIREAVQNLWEAHARVPGGDQTIAPTTRAEAVLEQADADALADLAIEGAKAAERKIRQRVARELFEVFRQTGTDTDHGQLEVLRHAVGQLQQGKKATGAI</sequence>
<dbReference type="AlphaFoldDB" id="A0A6H1Z9S9"/>
<reference evidence="1" key="1">
    <citation type="submission" date="2020-03" db="EMBL/GenBank/DDBJ databases">
        <title>The deep terrestrial virosphere.</title>
        <authorList>
            <person name="Holmfeldt K."/>
            <person name="Nilsson E."/>
            <person name="Simone D."/>
            <person name="Lopez-Fernandez M."/>
            <person name="Wu X."/>
            <person name="de Brujin I."/>
            <person name="Lundin D."/>
            <person name="Andersson A."/>
            <person name="Bertilsson S."/>
            <person name="Dopson M."/>
        </authorList>
    </citation>
    <scope>NUCLEOTIDE SEQUENCE</scope>
    <source>
        <strain evidence="1">TM448A00064</strain>
        <strain evidence="2">TM448B00061</strain>
    </source>
</reference>
<name>A0A6H1Z9S9_9ZZZZ</name>
<dbReference type="EMBL" id="MT143971">
    <property type="protein sequence ID" value="QJA43940.1"/>
    <property type="molecule type" value="Genomic_DNA"/>
</dbReference>
<proteinExistence type="predicted"/>
<dbReference type="EMBL" id="MT144588">
    <property type="protein sequence ID" value="QJH93508.1"/>
    <property type="molecule type" value="Genomic_DNA"/>
</dbReference>
<protein>
    <submittedName>
        <fullName evidence="1">Uncharacterized protein</fullName>
    </submittedName>
</protein>
<gene>
    <name evidence="1" type="ORF">TM448A00064_0119</name>
    <name evidence="2" type="ORF">TM448B00061_0128</name>
</gene>
<accession>A0A6H1Z9S9</accession>